<gene>
    <name evidence="1" type="primary">II</name>
</gene>
<reference evidence="1 2" key="1">
    <citation type="journal article" date="2005" name="J. Mol. Biol.">
        <title>A snapshot of viral evolution from genome analysis of the tectiviridae family.</title>
        <authorList>
            <person name="Saren A.M."/>
            <person name="Ravantti J.J."/>
            <person name="Benson S.D."/>
            <person name="Burnett R.M."/>
            <person name="Paulin L."/>
            <person name="Bamford D.H."/>
            <person name="Bamford J.K."/>
        </authorList>
    </citation>
    <scope>NUCLEOTIDE SEQUENCE</scope>
</reference>
<dbReference type="OrthoDB" id="29517at10239"/>
<dbReference type="Gene3D" id="2.105.10.10">
    <property type="entry name" value="Pseudo beta propeller"/>
    <property type="match status" value="1"/>
</dbReference>
<organism evidence="1 2">
    <name type="scientific">Enterobacteria phage PR4</name>
    <dbReference type="NCBI Taxonomy" id="318595"/>
    <lineage>
        <taxon>Viruses</taxon>
        <taxon>Varidnaviria</taxon>
        <taxon>Bamfordvirae</taxon>
        <taxon>Preplasmiviricota</taxon>
        <taxon>Prepoliviricotina</taxon>
        <taxon>Tectiliviricetes</taxon>
        <taxon>Kalamavirales</taxon>
        <taxon>Tectiviridae</taxon>
        <taxon>Alphatectivirus</taxon>
        <taxon>Alphatectivirus PR4</taxon>
    </lineage>
</organism>
<name>Q3T4Y5_9VIRU</name>
<accession>Q3T4Y5</accession>
<dbReference type="SUPFAM" id="SSF89428">
    <property type="entry name" value="Adsorption protein p2"/>
    <property type="match status" value="1"/>
</dbReference>
<dbReference type="Proteomes" id="UP000001242">
    <property type="component" value="Genome"/>
</dbReference>
<dbReference type="InterPro" id="IPR036325">
    <property type="entry name" value="P2_sf"/>
</dbReference>
<dbReference type="Pfam" id="PF09214">
    <property type="entry name" value="Prd1-P2"/>
    <property type="match status" value="1"/>
</dbReference>
<evidence type="ECO:0000313" key="2">
    <source>
        <dbReference type="Proteomes" id="UP000001242"/>
    </source>
</evidence>
<keyword evidence="1" id="KW-0675">Receptor</keyword>
<dbReference type="KEGG" id="vg:3707873"/>
<sequence length="596" mass="64538">MATITVPKLGEFPTLAVIDIDNVPVDSSNTGSRWLPSVYEGANYFAGGPQKLNATMGTFDSNDRLPYNPRTDDNPAGNCAFSFNPFGQYISNISSAQSVHERIYGIDPNAEPLFTPNAASITNGGNPTMSQDYDYHNIGPINSAYKAEIFRPVNPLPMSDTVPDPETLEPGQAVPVIKTDGIYTDSGIAAFIFDKPVTEPNPNWPPLPPPEIPIIYPMPALGIGAAAAYGFGYQVTRYVWESVPVEFIADPATCPANPTTDKVIIRTTALNPEGTPCAYDPSITLVRQNGNPMNAVAGRLVPEVLDITVDIFLTGKFFALCPPYRVTNNYFADETVNEFTVTRGNWRGAMGAVYWQVYQTDGAGMAKAFIGFGGSGLSALITLQDDTVIDELFYSVPLSIGGSGGPFREWLANNTGMYPYSFGMNKSALIEIPRRSLEAIQPQAVPGYDDIFRLDESAGYASFSSFIGYAQSAYYVAGAGTFMDVENPDQIIFVLRDGKGWYSCDISDALYIGLDNDGDPEYDSVDYFAFSGGVMFIGSARYTEGGDPLPIKYRAVIPALPRGRLPRVVLEYQAVGMSFIPCQTHCLGKGGIISKV</sequence>
<dbReference type="EMBL" id="AY848686">
    <property type="protein sequence ID" value="AAX45604.1"/>
    <property type="molecule type" value="Genomic_DNA"/>
</dbReference>
<dbReference type="SMR" id="Q3T4Y5"/>
<dbReference type="RefSeq" id="YP_337985.1">
    <property type="nucleotide sequence ID" value="NC_007451.1"/>
</dbReference>
<protein>
    <submittedName>
        <fullName evidence="1">Receptor binding</fullName>
    </submittedName>
</protein>
<dbReference type="Gene3D" id="2.70.250.10">
    <property type="entry name" value="receptor-binding protein prd1-p2, domain 3"/>
    <property type="match status" value="1"/>
</dbReference>
<dbReference type="GeneID" id="3707873"/>
<dbReference type="InterPro" id="IPR015949">
    <property type="entry name" value="Phage_PRD1_P2_N"/>
</dbReference>
<proteinExistence type="predicted"/>
<dbReference type="InterPro" id="IPR015948">
    <property type="entry name" value="Phage_PRD1_P2_C"/>
</dbReference>
<dbReference type="InterPro" id="IPR015297">
    <property type="entry name" value="Phage_PRD1_P2"/>
</dbReference>
<evidence type="ECO:0000313" key="1">
    <source>
        <dbReference type="EMBL" id="AAX45604.1"/>
    </source>
</evidence>
<keyword evidence="2" id="KW-1185">Reference proteome</keyword>